<sequence>MITQIKSDMAALIDMQGEPMTKAGAAFWYAYLNVVIFAVLGLYGIAALNFCELYRYGKRCFKESR</sequence>
<dbReference type="RefSeq" id="WP_347980620.1">
    <property type="nucleotide sequence ID" value="NZ_CP154878.1"/>
</dbReference>
<keyword evidence="1" id="KW-0812">Transmembrane</keyword>
<evidence type="ECO:0000313" key="2">
    <source>
        <dbReference type="EMBL" id="XBG95966.1"/>
    </source>
</evidence>
<dbReference type="KEGG" id="lalo:ABC765_02245"/>
<keyword evidence="1" id="KW-0472">Membrane</keyword>
<reference evidence="2" key="1">
    <citation type="submission" date="2024-04" db="EMBL/GenBank/DDBJ databases">
        <title>Limosilactobacillus allomucosae sp. nov., a novel species isolated from wild boar faecal samples as a potential probiotics for domestic pigs.</title>
        <authorList>
            <person name="Chen B."/>
        </authorList>
    </citation>
    <scope>NUCLEOTIDE SEQUENCE</scope>
    <source>
        <strain evidence="2">WILCCON 0051</strain>
    </source>
</reference>
<evidence type="ECO:0000256" key="1">
    <source>
        <dbReference type="SAM" id="Phobius"/>
    </source>
</evidence>
<keyword evidence="1" id="KW-1133">Transmembrane helix</keyword>
<gene>
    <name evidence="2" type="ORF">ABC765_02245</name>
</gene>
<dbReference type="EMBL" id="CP154878">
    <property type="protein sequence ID" value="XBG95966.1"/>
    <property type="molecule type" value="Genomic_DNA"/>
</dbReference>
<accession>A0AAU7C4C5</accession>
<protein>
    <submittedName>
        <fullName evidence="2">Uncharacterized protein</fullName>
    </submittedName>
</protein>
<proteinExistence type="predicted"/>
<feature type="transmembrane region" description="Helical" evidence="1">
    <location>
        <begin position="28"/>
        <end position="51"/>
    </location>
</feature>
<name>A0AAU7C4C5_9LACO</name>
<dbReference type="AlphaFoldDB" id="A0AAU7C4C5"/>
<organism evidence="2">
    <name type="scientific">Limosilactobacillus allomucosae</name>
    <dbReference type="NCBI Taxonomy" id="3142938"/>
    <lineage>
        <taxon>Bacteria</taxon>
        <taxon>Bacillati</taxon>
        <taxon>Bacillota</taxon>
        <taxon>Bacilli</taxon>
        <taxon>Lactobacillales</taxon>
        <taxon>Lactobacillaceae</taxon>
        <taxon>Limosilactobacillus</taxon>
    </lineage>
</organism>